<proteinExistence type="predicted"/>
<gene>
    <name evidence="2" type="ORF">GLOTRDRAFT_132636</name>
</gene>
<dbReference type="EMBL" id="KB469309">
    <property type="protein sequence ID" value="EPQ51825.1"/>
    <property type="molecule type" value="Genomic_DNA"/>
</dbReference>
<evidence type="ECO:0008006" key="4">
    <source>
        <dbReference type="Google" id="ProtNLM"/>
    </source>
</evidence>
<dbReference type="OrthoDB" id="2367685at2759"/>
<dbReference type="Gene3D" id="2.20.70.10">
    <property type="match status" value="1"/>
</dbReference>
<feature type="region of interest" description="Disordered" evidence="1">
    <location>
        <begin position="1"/>
        <end position="21"/>
    </location>
</feature>
<protein>
    <recommendedName>
        <fullName evidence="4">WW domain-containing protein</fullName>
    </recommendedName>
</protein>
<evidence type="ECO:0000313" key="2">
    <source>
        <dbReference type="EMBL" id="EPQ51825.1"/>
    </source>
</evidence>
<dbReference type="SUPFAM" id="SSF51045">
    <property type="entry name" value="WW domain"/>
    <property type="match status" value="1"/>
</dbReference>
<evidence type="ECO:0000256" key="1">
    <source>
        <dbReference type="SAM" id="MobiDB-lite"/>
    </source>
</evidence>
<dbReference type="Proteomes" id="UP000030669">
    <property type="component" value="Unassembled WGS sequence"/>
</dbReference>
<sequence length="124" mass="13728">MSYQIPPPSSPAPAADDRPLPPGWIKEWDDTYKAWYYVDTARRGITAESVVPETACLAPASLKFPLSIHNLTQLLATQIQWRTKVSALPHLRGKSGCLCLVAYYSSLPRRALALKKAKGANTKY</sequence>
<accession>S7RC60</accession>
<dbReference type="InterPro" id="IPR036020">
    <property type="entry name" value="WW_dom_sf"/>
</dbReference>
<name>S7RC60_GLOTA</name>
<dbReference type="KEGG" id="gtr:GLOTRDRAFT_132636"/>
<evidence type="ECO:0000313" key="3">
    <source>
        <dbReference type="Proteomes" id="UP000030669"/>
    </source>
</evidence>
<reference evidence="2 3" key="1">
    <citation type="journal article" date="2012" name="Science">
        <title>The Paleozoic origin of enzymatic lignin decomposition reconstructed from 31 fungal genomes.</title>
        <authorList>
            <person name="Floudas D."/>
            <person name="Binder M."/>
            <person name="Riley R."/>
            <person name="Barry K."/>
            <person name="Blanchette R.A."/>
            <person name="Henrissat B."/>
            <person name="Martinez A.T."/>
            <person name="Otillar R."/>
            <person name="Spatafora J.W."/>
            <person name="Yadav J.S."/>
            <person name="Aerts A."/>
            <person name="Benoit I."/>
            <person name="Boyd A."/>
            <person name="Carlson A."/>
            <person name="Copeland A."/>
            <person name="Coutinho P.M."/>
            <person name="de Vries R.P."/>
            <person name="Ferreira P."/>
            <person name="Findley K."/>
            <person name="Foster B."/>
            <person name="Gaskell J."/>
            <person name="Glotzer D."/>
            <person name="Gorecki P."/>
            <person name="Heitman J."/>
            <person name="Hesse C."/>
            <person name="Hori C."/>
            <person name="Igarashi K."/>
            <person name="Jurgens J.A."/>
            <person name="Kallen N."/>
            <person name="Kersten P."/>
            <person name="Kohler A."/>
            <person name="Kuees U."/>
            <person name="Kumar T.K.A."/>
            <person name="Kuo A."/>
            <person name="LaButti K."/>
            <person name="Larrondo L.F."/>
            <person name="Lindquist E."/>
            <person name="Ling A."/>
            <person name="Lombard V."/>
            <person name="Lucas S."/>
            <person name="Lundell T."/>
            <person name="Martin R."/>
            <person name="McLaughlin D.J."/>
            <person name="Morgenstern I."/>
            <person name="Morin E."/>
            <person name="Murat C."/>
            <person name="Nagy L.G."/>
            <person name="Nolan M."/>
            <person name="Ohm R.A."/>
            <person name="Patyshakuliyeva A."/>
            <person name="Rokas A."/>
            <person name="Ruiz-Duenas F.J."/>
            <person name="Sabat G."/>
            <person name="Salamov A."/>
            <person name="Samejima M."/>
            <person name="Schmutz J."/>
            <person name="Slot J.C."/>
            <person name="St John F."/>
            <person name="Stenlid J."/>
            <person name="Sun H."/>
            <person name="Sun S."/>
            <person name="Syed K."/>
            <person name="Tsang A."/>
            <person name="Wiebenga A."/>
            <person name="Young D."/>
            <person name="Pisabarro A."/>
            <person name="Eastwood D.C."/>
            <person name="Martin F."/>
            <person name="Cullen D."/>
            <person name="Grigoriev I.V."/>
            <person name="Hibbett D.S."/>
        </authorList>
    </citation>
    <scope>NUCLEOTIDE SEQUENCE [LARGE SCALE GENOMIC DNA]</scope>
    <source>
        <strain evidence="2 3">ATCC 11539</strain>
    </source>
</reference>
<dbReference type="HOGENOM" id="CLU_2004171_0_0_1"/>
<keyword evidence="3" id="KW-1185">Reference proteome</keyword>
<organism evidence="2 3">
    <name type="scientific">Gloeophyllum trabeum (strain ATCC 11539 / FP-39264 / Madison 617)</name>
    <name type="common">Brown rot fungus</name>
    <dbReference type="NCBI Taxonomy" id="670483"/>
    <lineage>
        <taxon>Eukaryota</taxon>
        <taxon>Fungi</taxon>
        <taxon>Dikarya</taxon>
        <taxon>Basidiomycota</taxon>
        <taxon>Agaricomycotina</taxon>
        <taxon>Agaricomycetes</taxon>
        <taxon>Gloeophyllales</taxon>
        <taxon>Gloeophyllaceae</taxon>
        <taxon>Gloeophyllum</taxon>
    </lineage>
</organism>
<dbReference type="RefSeq" id="XP_007869717.1">
    <property type="nucleotide sequence ID" value="XM_007871526.1"/>
</dbReference>
<dbReference type="AlphaFoldDB" id="S7RC60"/>
<dbReference type="GeneID" id="19302539"/>
<feature type="compositionally biased region" description="Pro residues" evidence="1">
    <location>
        <begin position="1"/>
        <end position="11"/>
    </location>
</feature>